<feature type="domain" description="PPM-type phosphatase" evidence="5">
    <location>
        <begin position="95"/>
        <end position="361"/>
    </location>
</feature>
<keyword evidence="3 4" id="KW-0904">Protein phosphatase</keyword>
<evidence type="ECO:0000256" key="1">
    <source>
        <dbReference type="ARBA" id="ARBA00022723"/>
    </source>
</evidence>
<dbReference type="Gene3D" id="3.60.40.10">
    <property type="entry name" value="PPM-type phosphatase domain"/>
    <property type="match status" value="1"/>
</dbReference>
<keyword evidence="2 4" id="KW-0378">Hydrolase</keyword>
<dbReference type="InterPro" id="IPR015655">
    <property type="entry name" value="PP2C"/>
</dbReference>
<keyword evidence="1" id="KW-0479">Metal-binding</keyword>
<dbReference type="PANTHER" id="PTHR47992">
    <property type="entry name" value="PROTEIN PHOSPHATASE"/>
    <property type="match status" value="1"/>
</dbReference>
<evidence type="ECO:0000259" key="5">
    <source>
        <dbReference type="PROSITE" id="PS51746"/>
    </source>
</evidence>
<dbReference type="STRING" id="7574.A0A1S3IW13"/>
<dbReference type="GO" id="GO:0004722">
    <property type="term" value="F:protein serine/threonine phosphatase activity"/>
    <property type="evidence" value="ECO:0007669"/>
    <property type="project" value="InterPro"/>
</dbReference>
<evidence type="ECO:0000256" key="2">
    <source>
        <dbReference type="ARBA" id="ARBA00022801"/>
    </source>
</evidence>
<gene>
    <name evidence="7 8" type="primary">LOC106177102</name>
</gene>
<dbReference type="InterPro" id="IPR000222">
    <property type="entry name" value="PP2C_BS"/>
</dbReference>
<protein>
    <submittedName>
        <fullName evidence="7 8">Protein phosphatase 1K, mitochondrial-like</fullName>
    </submittedName>
</protein>
<keyword evidence="6" id="KW-1185">Reference proteome</keyword>
<proteinExistence type="inferred from homology"/>
<evidence type="ECO:0000313" key="6">
    <source>
        <dbReference type="Proteomes" id="UP000085678"/>
    </source>
</evidence>
<sequence>MGLRSLSRLTYQVCLKKIPPSLAVTVQTNFCPKCGIFTPPVKRAKALYDPENKGERQDGVNFDTIGSWNNRLNLPLNEKQSARRGEPIPQISIDDIGYATVIGRRTENQDRFKVSELTPDILYFAIFDGHGTAEAADFVHSRLEDHIKYWLQRTKDLQMVLKRSFVDVDNMFNRFTYSKQKQKDWIKAEPSNSEEVTLAYTGTTATVCLLRNGVELVIGHVGDTCAILCRQSKAIRLTADHEPEMASERERIESSGGSVIWDSLGRPLVNGILAMSRSIGDQDLKPFGVSAVPDTRSVGVRHSKDSFLVLITDGISFVMNDQEITDTISNCKNPMEGAKVITDQALQFGSQDNSTCVVIPFGAWGKFAGMKGNMPFSFSRIPNRSH</sequence>
<dbReference type="Pfam" id="PF00481">
    <property type="entry name" value="PP2C"/>
    <property type="match status" value="1"/>
</dbReference>
<dbReference type="GO" id="GO:0046872">
    <property type="term" value="F:metal ion binding"/>
    <property type="evidence" value="ECO:0007669"/>
    <property type="project" value="UniProtKB-KW"/>
</dbReference>
<evidence type="ECO:0000256" key="4">
    <source>
        <dbReference type="RuleBase" id="RU003465"/>
    </source>
</evidence>
<dbReference type="InterPro" id="IPR001932">
    <property type="entry name" value="PPM-type_phosphatase-like_dom"/>
</dbReference>
<dbReference type="OMA" id="CHTHMKK"/>
<dbReference type="PROSITE" id="PS01032">
    <property type="entry name" value="PPM_1"/>
    <property type="match status" value="1"/>
</dbReference>
<dbReference type="SMART" id="SM00332">
    <property type="entry name" value="PP2Cc"/>
    <property type="match status" value="1"/>
</dbReference>
<dbReference type="PROSITE" id="PS51746">
    <property type="entry name" value="PPM_2"/>
    <property type="match status" value="1"/>
</dbReference>
<dbReference type="RefSeq" id="XP_013415240.1">
    <property type="nucleotide sequence ID" value="XM_013559786.1"/>
</dbReference>
<evidence type="ECO:0000313" key="8">
    <source>
        <dbReference type="RefSeq" id="XP_013415240.1"/>
    </source>
</evidence>
<name>A0A1S3IW13_LINAN</name>
<dbReference type="AlphaFoldDB" id="A0A1S3IW13"/>
<accession>A0A1S3IW13</accession>
<reference evidence="7 8" key="1">
    <citation type="submission" date="2025-04" db="UniProtKB">
        <authorList>
            <consortium name="RefSeq"/>
        </authorList>
    </citation>
    <scope>IDENTIFICATION</scope>
    <source>
        <tissue evidence="7 8">Gonads</tissue>
    </source>
</reference>
<dbReference type="GeneID" id="106177102"/>
<dbReference type="OrthoDB" id="416093at2759"/>
<dbReference type="RefSeq" id="XP_013415239.1">
    <property type="nucleotide sequence ID" value="XM_013559785.1"/>
</dbReference>
<comment type="similarity">
    <text evidence="4">Belongs to the PP2C family.</text>
</comment>
<dbReference type="SUPFAM" id="SSF81606">
    <property type="entry name" value="PP2C-like"/>
    <property type="match status" value="1"/>
</dbReference>
<dbReference type="Proteomes" id="UP000085678">
    <property type="component" value="Unplaced"/>
</dbReference>
<dbReference type="CDD" id="cd00143">
    <property type="entry name" value="PP2Cc"/>
    <property type="match status" value="1"/>
</dbReference>
<dbReference type="InterPro" id="IPR036457">
    <property type="entry name" value="PPM-type-like_dom_sf"/>
</dbReference>
<evidence type="ECO:0000313" key="7">
    <source>
        <dbReference type="RefSeq" id="XP_013415239.1"/>
    </source>
</evidence>
<organism evidence="6 7">
    <name type="scientific">Lingula anatina</name>
    <name type="common">Brachiopod</name>
    <name type="synonym">Lingula unguis</name>
    <dbReference type="NCBI Taxonomy" id="7574"/>
    <lineage>
        <taxon>Eukaryota</taxon>
        <taxon>Metazoa</taxon>
        <taxon>Spiralia</taxon>
        <taxon>Lophotrochozoa</taxon>
        <taxon>Brachiopoda</taxon>
        <taxon>Linguliformea</taxon>
        <taxon>Lingulata</taxon>
        <taxon>Lingulida</taxon>
        <taxon>Linguloidea</taxon>
        <taxon>Lingulidae</taxon>
        <taxon>Lingula</taxon>
    </lineage>
</organism>
<evidence type="ECO:0000256" key="3">
    <source>
        <dbReference type="ARBA" id="ARBA00022912"/>
    </source>
</evidence>
<dbReference type="KEGG" id="lak:106177102"/>